<sequence length="314" mass="36088">MGSRVEDLLESLGDAEVFFLEYSRIRSNNKAIFIIEGKDDPKFYTSKISTIFGDLWDAVSVGGKSKVLELRSLIRTHPSYKGDKVFFLIDRDFDAKILEADVYTTPTYSIENLYCDSATIRNLVIGECGLSNYKVSRRIDIINYITQEYERLQKAFHQNKRIVTANTVFLYVRKEMCARKISLDKVFKVDVKFASGNLVVKLSRKSEYISSRLAEKERFKDFLAKSPQLRETLSSPKMLFRGKQEILFLREFVKLLKEDGALSKDVFTQFGYKLKLENPSMADHVLSSLAQYVRPPDCLTDFLSRSKGMAFVNA</sequence>
<reference evidence="2 3" key="1">
    <citation type="submission" date="2019-05" db="EMBL/GenBank/DDBJ databases">
        <title>Pseudomonas sp. SC006 isolated from lettuce that can produce HBGAs.</title>
        <authorList>
            <person name="Wang D."/>
            <person name="Liao N."/>
            <person name="Liu D."/>
            <person name="Zhang Z."/>
            <person name="Zou S."/>
        </authorList>
    </citation>
    <scope>NUCLEOTIDE SEQUENCE [LARGE SCALE GENOMIC DNA]</scope>
    <source>
        <strain evidence="2 3">SC006</strain>
    </source>
</reference>
<name>A0A5R8ZAL9_9PSED</name>
<proteinExistence type="predicted"/>
<keyword evidence="3" id="KW-1185">Reference proteome</keyword>
<evidence type="ECO:0000313" key="2">
    <source>
        <dbReference type="EMBL" id="TLP61896.1"/>
    </source>
</evidence>
<comment type="caution">
    <text evidence="2">The sequence shown here is derived from an EMBL/GenBank/DDBJ whole genome shotgun (WGS) entry which is preliminary data.</text>
</comment>
<dbReference type="Proteomes" id="UP000309819">
    <property type="component" value="Unassembled WGS sequence"/>
</dbReference>
<evidence type="ECO:0000313" key="3">
    <source>
        <dbReference type="Proteomes" id="UP000309819"/>
    </source>
</evidence>
<dbReference type="AlphaFoldDB" id="A0A5R8ZAL9"/>
<gene>
    <name evidence="2" type="ORF">FEM01_10440</name>
</gene>
<dbReference type="RefSeq" id="WP_138219356.1">
    <property type="nucleotide sequence ID" value="NZ_VAUO01000003.1"/>
</dbReference>
<feature type="domain" description="DUF4435" evidence="1">
    <location>
        <begin position="30"/>
        <end position="259"/>
    </location>
</feature>
<dbReference type="InterPro" id="IPR029492">
    <property type="entry name" value="DUF4435"/>
</dbReference>
<evidence type="ECO:0000259" key="1">
    <source>
        <dbReference type="Pfam" id="PF14491"/>
    </source>
</evidence>
<protein>
    <submittedName>
        <fullName evidence="2">DUF4435 domain-containing protein</fullName>
    </submittedName>
</protein>
<accession>A0A5R8ZAL9</accession>
<dbReference type="OrthoDB" id="2083140at2"/>
<dbReference type="EMBL" id="VAUO01000003">
    <property type="protein sequence ID" value="TLP61896.1"/>
    <property type="molecule type" value="Genomic_DNA"/>
</dbReference>
<dbReference type="Pfam" id="PF14491">
    <property type="entry name" value="DUF4435"/>
    <property type="match status" value="1"/>
</dbReference>
<organism evidence="2 3">
    <name type="scientific">Pseudomonas mosselii</name>
    <dbReference type="NCBI Taxonomy" id="78327"/>
    <lineage>
        <taxon>Bacteria</taxon>
        <taxon>Pseudomonadati</taxon>
        <taxon>Pseudomonadota</taxon>
        <taxon>Gammaproteobacteria</taxon>
        <taxon>Pseudomonadales</taxon>
        <taxon>Pseudomonadaceae</taxon>
        <taxon>Pseudomonas</taxon>
    </lineage>
</organism>